<evidence type="ECO:0000313" key="7">
    <source>
        <dbReference type="EMBL" id="KKQ50289.1"/>
    </source>
</evidence>
<comment type="similarity">
    <text evidence="2">Belongs to the CorA metal ion transporter (MIT) (TC 1.A.35) family.</text>
</comment>
<evidence type="ECO:0000256" key="6">
    <source>
        <dbReference type="SAM" id="Phobius"/>
    </source>
</evidence>
<dbReference type="GO" id="GO:0046873">
    <property type="term" value="F:metal ion transmembrane transporter activity"/>
    <property type="evidence" value="ECO:0007669"/>
    <property type="project" value="InterPro"/>
</dbReference>
<name>A0A0G0KM72_9BACT</name>
<evidence type="ECO:0000256" key="3">
    <source>
        <dbReference type="ARBA" id="ARBA00022692"/>
    </source>
</evidence>
<evidence type="ECO:0000256" key="1">
    <source>
        <dbReference type="ARBA" id="ARBA00004141"/>
    </source>
</evidence>
<dbReference type="PANTHER" id="PTHR47891">
    <property type="entry name" value="TRANSPORTER-RELATED"/>
    <property type="match status" value="1"/>
</dbReference>
<evidence type="ECO:0000313" key="8">
    <source>
        <dbReference type="Proteomes" id="UP000034366"/>
    </source>
</evidence>
<keyword evidence="4 6" id="KW-1133">Transmembrane helix</keyword>
<proteinExistence type="inferred from homology"/>
<dbReference type="Proteomes" id="UP000034366">
    <property type="component" value="Unassembled WGS sequence"/>
</dbReference>
<dbReference type="InterPro" id="IPR002523">
    <property type="entry name" value="MgTranspt_CorA/ZnTranspt_ZntB"/>
</dbReference>
<sequence length="188" mass="21372">TQKTKLILHILSEINHTYNKFINEISREIRKTSIGLKNTDVKNKDIIKLVANEMTLNDFLSSLLPIKNNMEILTSGKTLRLFENDKDLIEDLHLSSNQLVEISKSNLKNIVNIREASNTIMSNNLNKTIKFLTALTVVLNVPVLISSIYGMNVPLPLTGSVFAFWYVISLAFFVSLTLTAIFIKKDWF</sequence>
<feature type="non-terminal residue" evidence="7">
    <location>
        <position position="1"/>
    </location>
</feature>
<dbReference type="PANTHER" id="PTHR47891:SF2">
    <property type="entry name" value="MAGNESIUM AND COBALT TRANSPORTER"/>
    <property type="match status" value="1"/>
</dbReference>
<dbReference type="SUPFAM" id="SSF144083">
    <property type="entry name" value="Magnesium transport protein CorA, transmembrane region"/>
    <property type="match status" value="1"/>
</dbReference>
<feature type="transmembrane region" description="Helical" evidence="6">
    <location>
        <begin position="131"/>
        <end position="151"/>
    </location>
</feature>
<feature type="transmembrane region" description="Helical" evidence="6">
    <location>
        <begin position="163"/>
        <end position="183"/>
    </location>
</feature>
<gene>
    <name evidence="7" type="ORF">US67_C0007G0001</name>
</gene>
<keyword evidence="5 6" id="KW-0472">Membrane</keyword>
<dbReference type="PATRIC" id="fig|1618592.3.peg.164"/>
<evidence type="ECO:0000256" key="4">
    <source>
        <dbReference type="ARBA" id="ARBA00022989"/>
    </source>
</evidence>
<dbReference type="InterPro" id="IPR047199">
    <property type="entry name" value="CorA-like"/>
</dbReference>
<dbReference type="InterPro" id="IPR045861">
    <property type="entry name" value="CorA_cytoplasmic_dom"/>
</dbReference>
<comment type="caution">
    <text evidence="7">The sequence shown here is derived from an EMBL/GenBank/DDBJ whole genome shotgun (WGS) entry which is preliminary data.</text>
</comment>
<dbReference type="AlphaFoldDB" id="A0A0G0KM72"/>
<dbReference type="EMBL" id="LBTW01000007">
    <property type="protein sequence ID" value="KKQ50289.1"/>
    <property type="molecule type" value="Genomic_DNA"/>
</dbReference>
<protein>
    <submittedName>
        <fullName evidence="7">Mg2 transporter protein CorA family protein</fullName>
    </submittedName>
</protein>
<organism evidence="7 8">
    <name type="scientific">Candidatus Woesebacteria bacterium GW2011_GWD1_38_10</name>
    <dbReference type="NCBI Taxonomy" id="1618592"/>
    <lineage>
        <taxon>Bacteria</taxon>
        <taxon>Candidatus Woeseibacteriota</taxon>
    </lineage>
</organism>
<evidence type="ECO:0000256" key="2">
    <source>
        <dbReference type="ARBA" id="ARBA00009765"/>
    </source>
</evidence>
<dbReference type="SUPFAM" id="SSF143865">
    <property type="entry name" value="CorA soluble domain-like"/>
    <property type="match status" value="1"/>
</dbReference>
<dbReference type="Gene3D" id="1.20.58.340">
    <property type="entry name" value="Magnesium transport protein CorA, transmembrane region"/>
    <property type="match status" value="1"/>
</dbReference>
<dbReference type="InterPro" id="IPR045863">
    <property type="entry name" value="CorA_TM1_TM2"/>
</dbReference>
<dbReference type="GO" id="GO:0016020">
    <property type="term" value="C:membrane"/>
    <property type="evidence" value="ECO:0007669"/>
    <property type="project" value="UniProtKB-SubCell"/>
</dbReference>
<keyword evidence="3 6" id="KW-0812">Transmembrane</keyword>
<reference evidence="7 8" key="1">
    <citation type="journal article" date="2015" name="Nature">
        <title>rRNA introns, odd ribosomes, and small enigmatic genomes across a large radiation of phyla.</title>
        <authorList>
            <person name="Brown C.T."/>
            <person name="Hug L.A."/>
            <person name="Thomas B.C."/>
            <person name="Sharon I."/>
            <person name="Castelle C.J."/>
            <person name="Singh A."/>
            <person name="Wilkins M.J."/>
            <person name="Williams K.H."/>
            <person name="Banfield J.F."/>
        </authorList>
    </citation>
    <scope>NUCLEOTIDE SEQUENCE [LARGE SCALE GENOMIC DNA]</scope>
</reference>
<dbReference type="Pfam" id="PF01544">
    <property type="entry name" value="CorA"/>
    <property type="match status" value="1"/>
</dbReference>
<accession>A0A0G0KM72</accession>
<comment type="subcellular location">
    <subcellularLocation>
        <location evidence="1">Membrane</location>
        <topology evidence="1">Multi-pass membrane protein</topology>
    </subcellularLocation>
</comment>
<evidence type="ECO:0000256" key="5">
    <source>
        <dbReference type="ARBA" id="ARBA00023136"/>
    </source>
</evidence>